<evidence type="ECO:0000313" key="2">
    <source>
        <dbReference type="EMBL" id="CDJ64187.1"/>
    </source>
</evidence>
<dbReference type="GeneID" id="25476430"/>
<reference evidence="2" key="1">
    <citation type="submission" date="2013-10" db="EMBL/GenBank/DDBJ databases">
        <title>Genomic analysis of the causative agents of coccidiosis in chickens.</title>
        <authorList>
            <person name="Reid A.J."/>
            <person name="Blake D."/>
            <person name="Billington K."/>
            <person name="Browne H."/>
            <person name="Dunn M."/>
            <person name="Hung S."/>
            <person name="Kawahara F."/>
            <person name="Miranda-Saavedra D."/>
            <person name="Mourier T."/>
            <person name="Nagra H."/>
            <person name="Otto T.D."/>
            <person name="Rawlings N."/>
            <person name="Sanchez A."/>
            <person name="Sanders M."/>
            <person name="Subramaniam C."/>
            <person name="Tay Y."/>
            <person name="Dear P."/>
            <person name="Doerig C."/>
            <person name="Gruber A."/>
            <person name="Parkinson J."/>
            <person name="Shirley M."/>
            <person name="Wan K.L."/>
            <person name="Berriman M."/>
            <person name="Tomley F."/>
            <person name="Pain A."/>
        </authorList>
    </citation>
    <scope>NUCLEOTIDE SEQUENCE [LARGE SCALE GENOMIC DNA]</scope>
    <source>
        <strain evidence="2">Houghton</strain>
    </source>
</reference>
<dbReference type="Proteomes" id="UP000030754">
    <property type="component" value="Unassembled WGS sequence"/>
</dbReference>
<dbReference type="OrthoDB" id="9514740at2759"/>
<reference evidence="2" key="2">
    <citation type="submission" date="2013-10" db="EMBL/GenBank/DDBJ databases">
        <authorList>
            <person name="Aslett M."/>
        </authorList>
    </citation>
    <scope>NUCLEOTIDE SEQUENCE [LARGE SCALE GENOMIC DNA]</scope>
    <source>
        <strain evidence="2">Houghton</strain>
    </source>
</reference>
<gene>
    <name evidence="2" type="ORF">ENH_00062920</name>
</gene>
<protein>
    <submittedName>
        <fullName evidence="2">Uncharacterized protein</fullName>
    </submittedName>
</protein>
<dbReference type="VEuPathDB" id="ToxoDB:ENH_00062920"/>
<evidence type="ECO:0000313" key="3">
    <source>
        <dbReference type="Proteomes" id="UP000030754"/>
    </source>
</evidence>
<feature type="compositionally biased region" description="Basic and acidic residues" evidence="1">
    <location>
        <begin position="774"/>
        <end position="787"/>
    </location>
</feature>
<keyword evidence="3" id="KW-1185">Reference proteome</keyword>
<accession>U6MIY2</accession>
<sequence length="931" mass="102173">MGASQSKERISRFGLRELRLGSSQGRRPRLLPAVDSSGDSDRLQEKGRKLPLRKRRGRRKSIQRAWLCYRGRTLAPTSTEGQIGSSVPMPWLDKPQRGNSVSSREEPFVQDQRVASGIDRANAGCSDTGARCVERCEEQAEFAARPWQVSTYSRKGGPLCMAYAKCLDVMEEDVVAALIHHPSPDEALGLMYICCSPAPLPVEPTLEPSADVLGYVFPGTCFKVLDVRAHIAQMSYLLRLKTAEGWVTGASLQMIRLPQPPRVTGWKTTHEEAVAAKLSQRGSTTGKTSVSTTTRQQAGDLNSFHYRTKCGSFPEDIHPTIDGGAITDGSSELEESPSTGWGTVYACRATRFLSFHECLMLAEERASYSSLNKLTSATAMQKFEAALQKATTRHFPNAGSSFERSNFCTTRTEDTRFDSSRIVTRNSIRSGGLSPLEHSFMLFRVVGTRAVPISATPHLGSRIVGRLLRRQVFPVLDACLVCCVPSCGRPGAGNDCIIAGLGTFGAGESDLLHAVPTTRLCGKKSKRNLCYFTRNRRVHLRVCTDKGWVTLDRLIERVDECETIYDRPVLYEIVADGYLVNVRPALEIEGQVRRTLPPATLVEVYERKINAEGLVRLRLIDGWINERRKSSGETGLLFATRTVDRRVETFLRHIMAVVVLLPALCNSDSRVRTAAASWVAATVAQSAIAASALMEVVDTDLVESAIRPCSCCYCRGFSFQRDQGNRVTFRSNQPPSVCSRTSQRHGDRCFASPRDTAFCVNEVTEDSPENNLESGREARPSGDKSHQCDAMPALSSPPSQLKVKDLLLAESPVMESLSSLGSALPNPGTRLGEEDRSNTFVSIGSGVGLVNVHAGTRGNDCSVGRCHRGRCIFEEDIETMRNCIDTCGNNARDFKKSACPWDTLFSLIKVSSHCTARKCSCCFGRAVVGPV</sequence>
<feature type="region of interest" description="Disordered" evidence="1">
    <location>
        <begin position="78"/>
        <end position="108"/>
    </location>
</feature>
<dbReference type="AlphaFoldDB" id="U6MIY2"/>
<feature type="compositionally biased region" description="Basic and acidic residues" evidence="1">
    <location>
        <begin position="39"/>
        <end position="48"/>
    </location>
</feature>
<dbReference type="RefSeq" id="XP_013432654.1">
    <property type="nucleotide sequence ID" value="XM_013577200.1"/>
</dbReference>
<feature type="compositionally biased region" description="Basic and acidic residues" evidence="1">
    <location>
        <begin position="1"/>
        <end position="19"/>
    </location>
</feature>
<proteinExistence type="predicted"/>
<organism evidence="2 3">
    <name type="scientific">Eimeria necatrix</name>
    <dbReference type="NCBI Taxonomy" id="51315"/>
    <lineage>
        <taxon>Eukaryota</taxon>
        <taxon>Sar</taxon>
        <taxon>Alveolata</taxon>
        <taxon>Apicomplexa</taxon>
        <taxon>Conoidasida</taxon>
        <taxon>Coccidia</taxon>
        <taxon>Eucoccidiorida</taxon>
        <taxon>Eimeriorina</taxon>
        <taxon>Eimeriidae</taxon>
        <taxon>Eimeria</taxon>
    </lineage>
</organism>
<evidence type="ECO:0000256" key="1">
    <source>
        <dbReference type="SAM" id="MobiDB-lite"/>
    </source>
</evidence>
<feature type="region of interest" description="Disordered" evidence="1">
    <location>
        <begin position="763"/>
        <end position="799"/>
    </location>
</feature>
<feature type="region of interest" description="Disordered" evidence="1">
    <location>
        <begin position="1"/>
        <end position="57"/>
    </location>
</feature>
<dbReference type="EMBL" id="HG722917">
    <property type="protein sequence ID" value="CDJ64187.1"/>
    <property type="molecule type" value="Genomic_DNA"/>
</dbReference>
<name>U6MIY2_9EIME</name>